<organism evidence="4 5">
    <name type="scientific">Rhizoctonia solani</name>
    <dbReference type="NCBI Taxonomy" id="456999"/>
    <lineage>
        <taxon>Eukaryota</taxon>
        <taxon>Fungi</taxon>
        <taxon>Dikarya</taxon>
        <taxon>Basidiomycota</taxon>
        <taxon>Agaricomycotina</taxon>
        <taxon>Agaricomycetes</taxon>
        <taxon>Cantharellales</taxon>
        <taxon>Ceratobasidiaceae</taxon>
        <taxon>Rhizoctonia</taxon>
    </lineage>
</organism>
<evidence type="ECO:0000313" key="5">
    <source>
        <dbReference type="Proteomes" id="UP000663846"/>
    </source>
</evidence>
<comment type="caution">
    <text evidence="4">The sequence shown here is derived from an EMBL/GenBank/DDBJ whole genome shotgun (WGS) entry which is preliminary data.</text>
</comment>
<keyword evidence="1" id="KW-0479">Metal-binding</keyword>
<evidence type="ECO:0000259" key="3">
    <source>
        <dbReference type="PROSITE" id="PS50157"/>
    </source>
</evidence>
<protein>
    <recommendedName>
        <fullName evidence="3">C2H2-type domain-containing protein</fullName>
    </recommendedName>
</protein>
<dbReference type="InterPro" id="IPR013087">
    <property type="entry name" value="Znf_C2H2_type"/>
</dbReference>
<evidence type="ECO:0000313" key="4">
    <source>
        <dbReference type="EMBL" id="CAE6387228.1"/>
    </source>
</evidence>
<dbReference type="PROSITE" id="PS50157">
    <property type="entry name" value="ZINC_FINGER_C2H2_2"/>
    <property type="match status" value="1"/>
</dbReference>
<feature type="region of interest" description="Disordered" evidence="2">
    <location>
        <begin position="423"/>
        <end position="442"/>
    </location>
</feature>
<keyword evidence="1" id="KW-0862">Zinc</keyword>
<evidence type="ECO:0000256" key="1">
    <source>
        <dbReference type="PROSITE-ProRule" id="PRU00042"/>
    </source>
</evidence>
<proteinExistence type="predicted"/>
<dbReference type="EMBL" id="CAJMWS010000265">
    <property type="protein sequence ID" value="CAE6387228.1"/>
    <property type="molecule type" value="Genomic_DNA"/>
</dbReference>
<name>A0A8H2WMX5_9AGAM</name>
<dbReference type="AlphaFoldDB" id="A0A8H2WMX5"/>
<accession>A0A8H2WMX5</accession>
<feature type="compositionally biased region" description="Low complexity" evidence="2">
    <location>
        <begin position="392"/>
        <end position="406"/>
    </location>
</feature>
<feature type="region of interest" description="Disordered" evidence="2">
    <location>
        <begin position="449"/>
        <end position="509"/>
    </location>
</feature>
<feature type="region of interest" description="Disordered" evidence="2">
    <location>
        <begin position="376"/>
        <end position="408"/>
    </location>
</feature>
<reference evidence="4" key="1">
    <citation type="submission" date="2021-01" db="EMBL/GenBank/DDBJ databases">
        <authorList>
            <person name="Kaushik A."/>
        </authorList>
    </citation>
    <scope>NUCLEOTIDE SEQUENCE</scope>
    <source>
        <strain evidence="4">AG1-1C</strain>
    </source>
</reference>
<sequence>MSWVQPITTSSPLPPTHYAAKASNNLATGCFDSHRGGTTQTTLVTCSQNQGMTATGNGGVSGQLAYSIPFSSSDYSLKHQGTPPSPMDDTRNLRSHAISSFACQVNLATGLDSGNSTRHSAIQYEYPSELHTPFGQAAYRQYVDNSVRTRIGGSEAQTFPNLGYGYTQSPITVERSDAVTQSSQNFDFSFQPTRDASYLDTQPLDALYLGGSHNGSLDAEHSYQPATSFLVERRVSGTTLQENEPQPPFLISFDGTPLDKDAWSSAVFSSPSLASFNSSPSSTQHDSSALGTPSLGFEDSSVAQAEPLLSHPISYSIPDLRHLSNSPAGGDAFLRQRRGAISQKNLRIVPSQVDFSSQLLDDTTARHIYAEGFDLEDNSDSSLGPLTSERGSTPATSPSTSTSSSPGFDYAQVTSVLTESSNSLVHGNTARGLTPKNDLSRMVPLIRRLSSKSTDGRGQSGGSRHHPYGRSSKVSAHEQVIQFDSPAISVSTTGVSGHTEAESRKSKKKSKGPKRVYCEYFCPVKRELCGQSVSREADMSRHMQRHRRAEETLVRDGLLSEDKQTNFDNLKADEITLCKRCGETLSRKDALRRHLKNAGKACRRVFLS</sequence>
<dbReference type="GO" id="GO:0008270">
    <property type="term" value="F:zinc ion binding"/>
    <property type="evidence" value="ECO:0007669"/>
    <property type="project" value="UniProtKB-KW"/>
</dbReference>
<dbReference type="Proteomes" id="UP000663846">
    <property type="component" value="Unassembled WGS sequence"/>
</dbReference>
<gene>
    <name evidence="4" type="ORF">RDB_LOCUS40204</name>
</gene>
<feature type="domain" description="C2H2-type" evidence="3">
    <location>
        <begin position="520"/>
        <end position="551"/>
    </location>
</feature>
<evidence type="ECO:0000256" key="2">
    <source>
        <dbReference type="SAM" id="MobiDB-lite"/>
    </source>
</evidence>
<feature type="compositionally biased region" description="Polar residues" evidence="2">
    <location>
        <begin position="380"/>
        <end position="391"/>
    </location>
</feature>
<dbReference type="Gene3D" id="3.30.160.60">
    <property type="entry name" value="Classic Zinc Finger"/>
    <property type="match status" value="1"/>
</dbReference>
<keyword evidence="1" id="KW-0863">Zinc-finger</keyword>
<feature type="region of interest" description="Disordered" evidence="2">
    <location>
        <begin position="275"/>
        <end position="295"/>
    </location>
</feature>